<keyword evidence="4" id="KW-0158">Chromosome</keyword>
<keyword evidence="5" id="KW-0963">Cytoplasm</keyword>
<dbReference type="EMBL" id="JARQWQ010000019">
    <property type="protein sequence ID" value="KAK2565724.1"/>
    <property type="molecule type" value="Genomic_DNA"/>
</dbReference>
<feature type="compositionally biased region" description="Polar residues" evidence="15">
    <location>
        <begin position="2133"/>
        <end position="2143"/>
    </location>
</feature>
<feature type="domain" description="TOG" evidence="16">
    <location>
        <begin position="667"/>
        <end position="898"/>
    </location>
</feature>
<dbReference type="GO" id="GO:0051301">
    <property type="term" value="P:cell division"/>
    <property type="evidence" value="ECO:0007669"/>
    <property type="project" value="UniProtKB-KW"/>
</dbReference>
<feature type="compositionally biased region" description="Polar residues" evidence="15">
    <location>
        <begin position="2585"/>
        <end position="2594"/>
    </location>
</feature>
<dbReference type="InterPro" id="IPR045110">
    <property type="entry name" value="XMAP215"/>
</dbReference>
<keyword evidence="18" id="KW-1185">Reference proteome</keyword>
<dbReference type="GO" id="GO:0000922">
    <property type="term" value="C:spindle pole"/>
    <property type="evidence" value="ECO:0007669"/>
    <property type="project" value="UniProtKB-SubCell"/>
</dbReference>
<feature type="region of interest" description="Disordered" evidence="15">
    <location>
        <begin position="892"/>
        <end position="924"/>
    </location>
</feature>
<dbReference type="SUPFAM" id="SSF47823">
    <property type="entry name" value="lambda integrase-like, N-terminal domain"/>
    <property type="match status" value="1"/>
</dbReference>
<feature type="compositionally biased region" description="Polar residues" evidence="15">
    <location>
        <begin position="1893"/>
        <end position="1908"/>
    </location>
</feature>
<keyword evidence="8" id="KW-0498">Mitosis</keyword>
<dbReference type="InterPro" id="IPR034085">
    <property type="entry name" value="TOG"/>
</dbReference>
<dbReference type="GO" id="GO:0051010">
    <property type="term" value="F:microtubule plus-end binding"/>
    <property type="evidence" value="ECO:0007669"/>
    <property type="project" value="InterPro"/>
</dbReference>
<name>A0AAD9QQN4_ACRCE</name>
<dbReference type="GO" id="GO:0005813">
    <property type="term" value="C:centrosome"/>
    <property type="evidence" value="ECO:0007669"/>
    <property type="project" value="UniProtKB-SubCell"/>
</dbReference>
<evidence type="ECO:0000256" key="10">
    <source>
        <dbReference type="ARBA" id="ARBA00023125"/>
    </source>
</evidence>
<dbReference type="SUPFAM" id="SSF48371">
    <property type="entry name" value="ARM repeat"/>
    <property type="match status" value="2"/>
</dbReference>
<evidence type="ECO:0000256" key="6">
    <source>
        <dbReference type="ARBA" id="ARBA00022618"/>
    </source>
</evidence>
<dbReference type="InterPro" id="IPR016024">
    <property type="entry name" value="ARM-type_fold"/>
</dbReference>
<evidence type="ECO:0000256" key="8">
    <source>
        <dbReference type="ARBA" id="ARBA00022776"/>
    </source>
</evidence>
<evidence type="ECO:0000313" key="17">
    <source>
        <dbReference type="EMBL" id="KAK2565724.1"/>
    </source>
</evidence>
<evidence type="ECO:0000256" key="3">
    <source>
        <dbReference type="ARBA" id="ARBA00004647"/>
    </source>
</evidence>
<feature type="region of interest" description="Disordered" evidence="15">
    <location>
        <begin position="1169"/>
        <end position="1250"/>
    </location>
</feature>
<comment type="caution">
    <text evidence="17">The sequence shown here is derived from an EMBL/GenBank/DDBJ whole genome shotgun (WGS) entry which is preliminary data.</text>
</comment>
<feature type="compositionally biased region" description="Basic residues" evidence="15">
    <location>
        <begin position="1766"/>
        <end position="1777"/>
    </location>
</feature>
<dbReference type="Gene3D" id="1.25.10.10">
    <property type="entry name" value="Leucine-rich Repeat Variant"/>
    <property type="match status" value="6"/>
</dbReference>
<feature type="region of interest" description="Disordered" evidence="15">
    <location>
        <begin position="1762"/>
        <end position="1853"/>
    </location>
</feature>
<dbReference type="GO" id="GO:0030951">
    <property type="term" value="P:establishment or maintenance of microtubule cytoskeleton polarity"/>
    <property type="evidence" value="ECO:0007669"/>
    <property type="project" value="InterPro"/>
</dbReference>
<evidence type="ECO:0000256" key="1">
    <source>
        <dbReference type="ARBA" id="ARBA00004300"/>
    </source>
</evidence>
<dbReference type="Pfam" id="PF21041">
    <property type="entry name" value="XMAP215_CLASP_TOG"/>
    <property type="match status" value="3"/>
</dbReference>
<feature type="compositionally biased region" description="Polar residues" evidence="15">
    <location>
        <begin position="2608"/>
        <end position="2618"/>
    </location>
</feature>
<evidence type="ECO:0000256" key="15">
    <source>
        <dbReference type="SAM" id="MobiDB-lite"/>
    </source>
</evidence>
<dbReference type="GO" id="GO:0046785">
    <property type="term" value="P:microtubule polymerization"/>
    <property type="evidence" value="ECO:0007669"/>
    <property type="project" value="InterPro"/>
</dbReference>
<feature type="compositionally biased region" description="Polar residues" evidence="15">
    <location>
        <begin position="2215"/>
        <end position="2233"/>
    </location>
</feature>
<feature type="compositionally biased region" description="Polar residues" evidence="15">
    <location>
        <begin position="1480"/>
        <end position="1509"/>
    </location>
</feature>
<dbReference type="Proteomes" id="UP001249851">
    <property type="component" value="Unassembled WGS sequence"/>
</dbReference>
<dbReference type="FunFam" id="1.25.10.10:FF:000050">
    <property type="entry name" value="Cytoskeleton-associated protein 5 isoform X1"/>
    <property type="match status" value="1"/>
</dbReference>
<sequence length="2662" mass="294260">MRSNHKASQLDGVDQQDLQPVQPCDSRTIEFGGKVFSLKPIVKVLPKLFDHSDKTVREEAKVLAIEIFKWIRDILKTQLQNIKPVQMEIIIGNVLLRAFLKGTQNASCEVKSKVNKPETPCVVGNDNWSFSEQRHNLPGTPAERLSLQTTLKELEEAWRELPVAPPAPTRFTRSQQAKMAEAGPVTPAAVDGEETTVHGDKEVRKEYKRLIRNVNLKEDSTRTRICGAHFPKGERMSRNQLPTIFPWSSLKSPKKRRIIFKYDIDTNKRRKLIFDPPEENKPPEVGLSEIREVVNDLVNNVDKLLQDDLVVVDSSTTELHGKENDFEGVAVPEQEAIDPYDLIEAVEILSKLPKDFYENLENKKWQLRKEALEALEKLASNPKLEGGQYGELVGALKKIISKDANVMVVSLAAKCIGLLATGLRKKFSQYAALIALPILEKFKEKKTNVVTALREAIDAVFLTTNLSAMQEDILATLESKNPSVKEETVRFLTRSFCKSTPASLPKTFLKPTCGSLLKRMDDTSGPVRDATAEALGTLLKVMGERPLNPFIEQLDKIKMDKASWIVKECAEKAEVKAAPGGSAGAAAKPSAPAATSTDGAKKEAPTKKPTQKQSKPAAKAVESAKPASGGGGAKKKPSSSGAGKATKGKKKGASVSGFDSEEPTESEMTPEEVDVKAAEIISEAVLKQLADSNWKERLAGIEALTEQVKNMDPSTSSQVLIRVLAKKPGWKDTNFQVLKAKFALCQYIARTMKSFSKRSAFYALDGLVDKIGDIKLKDASKETITTFAETISLNYISLKVSKHAGSQKNPKVLAESLNWLSDSIKGFGFKIDLKPHIAYVKEALTNTNPAVRTAAISLLGTLYMYVGQTLRMFFEEEKPALLQQIDAEFEKMKGEKPPAPTLGITPKGGDDEEEGEDEEDGGGGVLYDSKCASISDCSRRFTYSLVSGCFSNQITTALITELGDKNWKVRGEALQKVVDIISSAKFITPELGELPPALKARLGDSNKNLVTITLNICASIATAMGPNVNRHLRILGAGIFSTLADAKNTVRATGITALNAWHKEIGLTPFIEAEVIFGALSTENPNLRTEVLSWLEEKLPAEKNLPKELVATVAPLYSCLEDRSGDVRKKAQAVVPLMMQHVGWDAMSKQANKLKPASKSNVVSILEKARASLPEPTKTSRKSSATTAKPPASKPQADSSPAASSTASSGENVSKKTKPITKSSDTKSSKKAAADAECDGPPLLKYNGKDGRIKDEKDLKVLKWNFTSPRNEFVEQLKEQTRPCFGKTLHTNLFHADFKYHLKGIETMQQCVTPPNDAPYQTEVVQSLDLILKWVTLRFFDTNTTVLIKCLELMDASFVMLAQCDYQMLEFEASSFIPYLVQKVGDPKDVVRKMIRNLFKLLTKIYPASKLFNYIMEGITSKNSKTRMGDRDNGVRNAALNAVVEAYFLVGEKTCYKYCSQLSDKDLAYLEERIKRSSKNRPNTAPTENTAAKSNALARTSVSESSTNGAKKKDEKRPNKAAQLARTPTSPHMGVFSRTNPTAAFNYVISQIASGDVTASTQSLVQFERVIRNKNHKEVSKHIDQFLNAASLQLNMILTTHIPNVESNQQPEATVLRLINCLTDTMLAVFSSAPLARSVSRSSLKQLMQVLITVLSDDRLASLKDGPQILRAINILMVKVIEMSDQTYVLGSLIKLLQDCLKLLQDSAGTSLSSPKFLDLVMKFVRNKINIGFVFITRILAQEFSGLDHIVQTLEVSYQMAEHMANRKRSHRSRSPSRHNYNDRSQSESPPKRQKTPSPSPSSEGKSLDSILKTLQQMQTQMAKTNERISTMESRLERHSRPFAPSQAPPDDQISVLAYSDGELLDYTEDEASLVNEPDQAIKPNHKAIKPSHTATRPSHETNLSQTPEEILPHGLTNNDSASTSSLYDPDSTKSSWEPQKELSTFLEKQFRRKLSYDQVCEILDIYSIPSVDCLFTPTLDPSVVNQINLIQTKKYVQDRDKEMAVVQRALLNTTGPLCSLHDALSSGTQVPAEEIKCIVEQTLCLLGSANHQLSVLRRKKVLANINKEKINLADQPLPNAKRFLFGEDFPSIASKQAELSRGLAKNLSNPHKPKQPFQKSGTTKDRPRPRTTALTRQTQQCGRQRVKRVLRLQRMANRPTSDPALSKKVQCRSLCVTPNDSALNLRQLETRPRGYLHRCNDPRLVPSQRLRLSTIQSDRTSTEKSVTGQSRFGPSGPSMAGTTLVASPPEPVNQESCHDPKLQTPAEGPCVPSENPSNVPQASFSRLSVIREQHQTEGFSEDITRILQSATRASTHKTYQSAWGVWHSWCAKRQVNSISATLNDVLLFLTDRFNNGAAYRSVNVARSAISSCHAKIDGYPVGQHPLVIQLLKGMLNMRPPKPRYTHTWDVHLVLESLGLIEDPESSEVVAYLKKILKTGNRRGNDMNGSGGSTPRKSTGSVPDLLMGVDSTRKEKINDRLAEIFAKIGSKENTREGLAELYDFKQRYPDADIDPFLKRTSEFFQSYIERGLKNIDMERKGKKITETAQKSTVSSSSVESTDDAVSYRDRLKVLRMRAGLDNSAANADSKNLESGFQGVGERGAESATGEQTLSTGDKALSYTNIPSVVSQSMDSTDSIPADPDSILDIKKRLERIKNSSRK</sequence>
<feature type="region of interest" description="Disordered" evidence="15">
    <location>
        <begin position="2215"/>
        <end position="2279"/>
    </location>
</feature>
<feature type="compositionally biased region" description="Polar residues" evidence="15">
    <location>
        <begin position="1813"/>
        <end position="1833"/>
    </location>
</feature>
<feature type="compositionally biased region" description="Basic and acidic residues" evidence="15">
    <location>
        <begin position="1224"/>
        <end position="1234"/>
    </location>
</feature>
<feature type="compositionally biased region" description="Low complexity" evidence="15">
    <location>
        <begin position="607"/>
        <end position="627"/>
    </location>
</feature>
<accession>A0AAD9QQN4</accession>
<feature type="region of interest" description="Disordered" evidence="15">
    <location>
        <begin position="577"/>
        <end position="672"/>
    </location>
</feature>
<organism evidence="17 18">
    <name type="scientific">Acropora cervicornis</name>
    <name type="common">Staghorn coral</name>
    <dbReference type="NCBI Taxonomy" id="6130"/>
    <lineage>
        <taxon>Eukaryota</taxon>
        <taxon>Metazoa</taxon>
        <taxon>Cnidaria</taxon>
        <taxon>Anthozoa</taxon>
        <taxon>Hexacorallia</taxon>
        <taxon>Scleractinia</taxon>
        <taxon>Astrocoeniina</taxon>
        <taxon>Acroporidae</taxon>
        <taxon>Acropora</taxon>
    </lineage>
</organism>
<dbReference type="FunFam" id="1.25.10.10:FF:000052">
    <property type="entry name" value="Cytoskeleton associated protein 5"/>
    <property type="match status" value="1"/>
</dbReference>
<evidence type="ECO:0000256" key="7">
    <source>
        <dbReference type="ARBA" id="ARBA00022737"/>
    </source>
</evidence>
<evidence type="ECO:0000256" key="13">
    <source>
        <dbReference type="ARBA" id="ARBA00023328"/>
    </source>
</evidence>
<feature type="region of interest" description="Disordered" evidence="15">
    <location>
        <begin position="2106"/>
        <end position="2146"/>
    </location>
</feature>
<evidence type="ECO:0000256" key="12">
    <source>
        <dbReference type="ARBA" id="ARBA00023306"/>
    </source>
</evidence>
<reference evidence="17" key="1">
    <citation type="journal article" date="2023" name="G3 (Bethesda)">
        <title>Whole genome assembly and annotation of the endangered Caribbean coral Acropora cervicornis.</title>
        <authorList>
            <person name="Selwyn J.D."/>
            <person name="Vollmer S.V."/>
        </authorList>
    </citation>
    <scope>NUCLEOTIDE SEQUENCE</scope>
    <source>
        <strain evidence="17">K2</strain>
    </source>
</reference>
<feature type="compositionally biased region" description="Acidic residues" evidence="15">
    <location>
        <begin position="910"/>
        <end position="921"/>
    </location>
</feature>
<comment type="similarity">
    <text evidence="14">Belongs to the TOG/XMAP215 family.</text>
</comment>
<dbReference type="InterPro" id="IPR011989">
    <property type="entry name" value="ARM-like"/>
</dbReference>
<feature type="compositionally biased region" description="Low complexity" evidence="15">
    <location>
        <begin position="1182"/>
        <end position="1209"/>
    </location>
</feature>
<dbReference type="FunFam" id="1.25.10.10:FF:000019">
    <property type="entry name" value="Cytoskeleton-associated protein 5"/>
    <property type="match status" value="1"/>
</dbReference>
<evidence type="ECO:0000256" key="11">
    <source>
        <dbReference type="ARBA" id="ARBA00023212"/>
    </source>
</evidence>
<feature type="region of interest" description="Disordered" evidence="15">
    <location>
        <begin position="1877"/>
        <end position="1940"/>
    </location>
</feature>
<dbReference type="GO" id="GO:0003677">
    <property type="term" value="F:DNA binding"/>
    <property type="evidence" value="ECO:0007669"/>
    <property type="project" value="UniProtKB-KW"/>
</dbReference>
<keyword evidence="9" id="KW-0995">Kinetochore</keyword>
<proteinExistence type="inferred from homology"/>
<evidence type="ECO:0000256" key="14">
    <source>
        <dbReference type="ARBA" id="ARBA00025722"/>
    </source>
</evidence>
<dbReference type="GO" id="GO:0000776">
    <property type="term" value="C:kinetochore"/>
    <property type="evidence" value="ECO:0007669"/>
    <property type="project" value="UniProtKB-KW"/>
</dbReference>
<dbReference type="InterPro" id="IPR010998">
    <property type="entry name" value="Integrase_recombinase_N"/>
</dbReference>
<feature type="compositionally biased region" description="Low complexity" evidence="15">
    <location>
        <begin position="577"/>
        <end position="597"/>
    </location>
</feature>
<protein>
    <submittedName>
        <fullName evidence="17">Cytoskeleton-associated protein 5</fullName>
    </submittedName>
</protein>
<feature type="domain" description="TOG" evidence="16">
    <location>
        <begin position="1272"/>
        <end position="1483"/>
    </location>
</feature>
<keyword evidence="11" id="KW-0206">Cytoskeleton</keyword>
<dbReference type="Gene3D" id="1.10.150.130">
    <property type="match status" value="1"/>
</dbReference>
<comment type="subcellular location">
    <subcellularLocation>
        <location evidence="2">Chromosome</location>
        <location evidence="2">Centromere</location>
        <location evidence="2">Kinetochore</location>
    </subcellularLocation>
    <subcellularLocation>
        <location evidence="1">Cytoplasm</location>
        <location evidence="1">Cytoskeleton</location>
        <location evidence="1">Microtubule organizing center</location>
        <location evidence="1">Centrosome</location>
    </subcellularLocation>
    <subcellularLocation>
        <location evidence="3">Cytoplasm</location>
        <location evidence="3">Cytoskeleton</location>
        <location evidence="3">Spindle pole</location>
    </subcellularLocation>
</comment>
<dbReference type="FunFam" id="1.25.10.10:FF:000068">
    <property type="entry name" value="cytoskeleton-associated protein 5 isoform X1"/>
    <property type="match status" value="1"/>
</dbReference>
<dbReference type="InterPro" id="IPR048491">
    <property type="entry name" value="XMAP215_CLASP_TOG"/>
</dbReference>
<reference evidence="17" key="2">
    <citation type="journal article" date="2023" name="Science">
        <title>Genomic signatures of disease resistance in endangered staghorn corals.</title>
        <authorList>
            <person name="Vollmer S.V."/>
            <person name="Selwyn J.D."/>
            <person name="Despard B.A."/>
            <person name="Roesel C.L."/>
        </authorList>
    </citation>
    <scope>NUCLEOTIDE SEQUENCE</scope>
    <source>
        <strain evidence="17">K2</strain>
    </source>
</reference>
<dbReference type="GO" id="GO:0061863">
    <property type="term" value="F:microtubule plus end polymerase"/>
    <property type="evidence" value="ECO:0007669"/>
    <property type="project" value="InterPro"/>
</dbReference>
<feature type="region of interest" description="Disordered" evidence="15">
    <location>
        <begin position="2443"/>
        <end position="2466"/>
    </location>
</feature>
<keyword evidence="7" id="KW-0677">Repeat</keyword>
<evidence type="ECO:0000259" key="16">
    <source>
        <dbReference type="SMART" id="SM01349"/>
    </source>
</evidence>
<evidence type="ECO:0000256" key="2">
    <source>
        <dbReference type="ARBA" id="ARBA00004629"/>
    </source>
</evidence>
<feature type="region of interest" description="Disordered" evidence="15">
    <location>
        <begin position="2585"/>
        <end position="2618"/>
    </location>
</feature>
<keyword evidence="13" id="KW-0137">Centromere</keyword>
<feature type="domain" description="TOG" evidence="16">
    <location>
        <begin position="947"/>
        <end position="1175"/>
    </location>
</feature>
<feature type="compositionally biased region" description="Polar residues" evidence="15">
    <location>
        <begin position="1916"/>
        <end position="1938"/>
    </location>
</feature>
<keyword evidence="10" id="KW-0238">DNA-binding</keyword>
<feature type="compositionally biased region" description="Acidic residues" evidence="15">
    <location>
        <begin position="659"/>
        <end position="672"/>
    </location>
</feature>
<feature type="domain" description="TOG" evidence="16">
    <location>
        <begin position="341"/>
        <end position="579"/>
    </location>
</feature>
<dbReference type="GO" id="GO:0007051">
    <property type="term" value="P:spindle organization"/>
    <property type="evidence" value="ECO:0007669"/>
    <property type="project" value="InterPro"/>
</dbReference>
<evidence type="ECO:0000313" key="18">
    <source>
        <dbReference type="Proteomes" id="UP001249851"/>
    </source>
</evidence>
<evidence type="ECO:0000256" key="9">
    <source>
        <dbReference type="ARBA" id="ARBA00022838"/>
    </source>
</evidence>
<feature type="region of interest" description="Disordered" evidence="15">
    <location>
        <begin position="1477"/>
        <end position="1535"/>
    </location>
</feature>
<gene>
    <name evidence="17" type="ORF">P5673_010900</name>
</gene>
<keyword evidence="12" id="KW-0131">Cell cycle</keyword>
<evidence type="ECO:0000256" key="5">
    <source>
        <dbReference type="ARBA" id="ARBA00022490"/>
    </source>
</evidence>
<evidence type="ECO:0000256" key="4">
    <source>
        <dbReference type="ARBA" id="ARBA00022454"/>
    </source>
</evidence>
<dbReference type="PANTHER" id="PTHR12609">
    <property type="entry name" value="MICROTUBULE ASSOCIATED PROTEIN XMAP215"/>
    <property type="match status" value="1"/>
</dbReference>
<dbReference type="SMART" id="SM01349">
    <property type="entry name" value="TOG"/>
    <property type="match status" value="4"/>
</dbReference>
<keyword evidence="6" id="KW-0132">Cell division</keyword>